<name>A0A4D6LW87_VIGUN</name>
<sequence length="152" mass="16934">MTQNVLSMRLTATAWWCSVWFELCEREDRFVLVKYCYGAGANSWWLPWRTRGGFHGFDGGVTMKVLSLVQRGGSMREHEVAVLASCMAYHTGGCGGVGTGAAGDVELSDELEWCVNGGYGSVTKWRQTRPNGDVEWCCLHLVMIVYMVHGSR</sequence>
<reference evidence="1 2" key="1">
    <citation type="submission" date="2019-04" db="EMBL/GenBank/DDBJ databases">
        <title>An improved genome assembly and genetic linkage map for asparagus bean, Vigna unguiculata ssp. sesquipedialis.</title>
        <authorList>
            <person name="Xia Q."/>
            <person name="Zhang R."/>
            <person name="Dong Y."/>
        </authorList>
    </citation>
    <scope>NUCLEOTIDE SEQUENCE [LARGE SCALE GENOMIC DNA]</scope>
    <source>
        <tissue evidence="1">Leaf</tissue>
    </source>
</reference>
<dbReference type="EMBL" id="CP039349">
    <property type="protein sequence ID" value="QCD92740.1"/>
    <property type="molecule type" value="Genomic_DNA"/>
</dbReference>
<keyword evidence="2" id="KW-1185">Reference proteome</keyword>
<evidence type="ECO:0000313" key="1">
    <source>
        <dbReference type="EMBL" id="QCD92740.1"/>
    </source>
</evidence>
<organism evidence="1 2">
    <name type="scientific">Vigna unguiculata</name>
    <name type="common">Cowpea</name>
    <dbReference type="NCBI Taxonomy" id="3917"/>
    <lineage>
        <taxon>Eukaryota</taxon>
        <taxon>Viridiplantae</taxon>
        <taxon>Streptophyta</taxon>
        <taxon>Embryophyta</taxon>
        <taxon>Tracheophyta</taxon>
        <taxon>Spermatophyta</taxon>
        <taxon>Magnoliopsida</taxon>
        <taxon>eudicotyledons</taxon>
        <taxon>Gunneridae</taxon>
        <taxon>Pentapetalae</taxon>
        <taxon>rosids</taxon>
        <taxon>fabids</taxon>
        <taxon>Fabales</taxon>
        <taxon>Fabaceae</taxon>
        <taxon>Papilionoideae</taxon>
        <taxon>50 kb inversion clade</taxon>
        <taxon>NPAAA clade</taxon>
        <taxon>indigoferoid/millettioid clade</taxon>
        <taxon>Phaseoleae</taxon>
        <taxon>Vigna</taxon>
    </lineage>
</organism>
<accession>A0A4D6LW87</accession>
<proteinExistence type="predicted"/>
<evidence type="ECO:0000313" key="2">
    <source>
        <dbReference type="Proteomes" id="UP000501690"/>
    </source>
</evidence>
<dbReference type="Proteomes" id="UP000501690">
    <property type="component" value="Linkage Group LG5"/>
</dbReference>
<dbReference type="AlphaFoldDB" id="A0A4D6LW87"/>
<protein>
    <submittedName>
        <fullName evidence="1">Uncharacterized protein</fullName>
    </submittedName>
</protein>
<gene>
    <name evidence="1" type="ORF">DEO72_LG5g809</name>
</gene>